<dbReference type="OrthoDB" id="5216135at2759"/>
<keyword evidence="3" id="KW-1185">Reference proteome</keyword>
<evidence type="ECO:0000256" key="1">
    <source>
        <dbReference type="SAM" id="MobiDB-lite"/>
    </source>
</evidence>
<feature type="compositionally biased region" description="Basic and acidic residues" evidence="1">
    <location>
        <begin position="460"/>
        <end position="471"/>
    </location>
</feature>
<reference evidence="3" key="1">
    <citation type="submission" date="2014-10" db="EMBL/GenBank/DDBJ databases">
        <authorList>
            <person name="King R."/>
        </authorList>
    </citation>
    <scope>NUCLEOTIDE SEQUENCE [LARGE SCALE GENOMIC DNA]</scope>
    <source>
        <strain evidence="3">A3/5</strain>
    </source>
</reference>
<proteinExistence type="predicted"/>
<sequence>MEKHKAFLQGVLDENSALTAEINQLTSQSQTQSQEEFNTAIKQCLLKIYEAIIQMSQHRGNPRTPRLKVIDAWKSLLQPIQALTQLPFGDFLTARMLLYLAMGLRAQHALDMKVSKAFASKPNFPLDQMDIAMDNTLLKALGKIWTESDRSEEFDWVFGEYKIGYWRPEDRNEEDVQIHYRIAQALSPADLASLDGIGGRSFVFAKKNEVDEDDDQDFWAPFSGSIPGDHYERSRSQIHIPDDDEVEADEWVYKTVGTDGPIREMIDCCIVREQRNYCTGLGFFPRSRQFIVDARRVGQLFTAVKKRILAERGLSYAGMPPEIRAAIIGYLDPPFRHPYLSKFDIIKAYAPFPDISSCSECNQESQTCPAKSMYIWNVPLRTFFVFHRTKTNIGLLCKYGTDCQGHHEDKSWKISHEVYFNEYVEKIVKDRCGSATTLSQVGFAPAAEFTLRDREGDEKRSRRLFNDRGPIEDSSNEQRSNGGLWGLTASMMHNKILLGSWEGVDESSTCSTASEWALARCLADKECAETAIMKMHNRCDRC</sequence>
<evidence type="ECO:0000313" key="3">
    <source>
        <dbReference type="Proteomes" id="UP000245910"/>
    </source>
</evidence>
<protein>
    <submittedName>
        <fullName evidence="2">Uncharacterized protein</fullName>
    </submittedName>
</protein>
<accession>A0A2L2TLC7</accession>
<dbReference type="EMBL" id="LN649229">
    <property type="protein sequence ID" value="CEI66331.1"/>
    <property type="molecule type" value="Genomic_DNA"/>
</dbReference>
<dbReference type="RefSeq" id="XP_025590048.1">
    <property type="nucleotide sequence ID" value="XM_025730977.2"/>
</dbReference>
<dbReference type="GeneID" id="37254484"/>
<dbReference type="KEGG" id="fvn:FVRRES_02843"/>
<name>A0A2L2TLC7_9HYPO</name>
<evidence type="ECO:0000313" key="2">
    <source>
        <dbReference type="EMBL" id="CEI66331.1"/>
    </source>
</evidence>
<dbReference type="AlphaFoldDB" id="A0A2L2TLC7"/>
<organism evidence="2 3">
    <name type="scientific">Fusarium venenatum</name>
    <dbReference type="NCBI Taxonomy" id="56646"/>
    <lineage>
        <taxon>Eukaryota</taxon>
        <taxon>Fungi</taxon>
        <taxon>Dikarya</taxon>
        <taxon>Ascomycota</taxon>
        <taxon>Pezizomycotina</taxon>
        <taxon>Sordariomycetes</taxon>
        <taxon>Hypocreomycetidae</taxon>
        <taxon>Hypocreales</taxon>
        <taxon>Nectriaceae</taxon>
        <taxon>Fusarium</taxon>
    </lineage>
</organism>
<feature type="region of interest" description="Disordered" evidence="1">
    <location>
        <begin position="460"/>
        <end position="482"/>
    </location>
</feature>
<dbReference type="Proteomes" id="UP000245910">
    <property type="component" value="Chromosome I"/>
</dbReference>